<organism evidence="1 2">
    <name type="scientific">Phytophthora rubi</name>
    <dbReference type="NCBI Taxonomy" id="129364"/>
    <lineage>
        <taxon>Eukaryota</taxon>
        <taxon>Sar</taxon>
        <taxon>Stramenopiles</taxon>
        <taxon>Oomycota</taxon>
        <taxon>Peronosporomycetes</taxon>
        <taxon>Peronosporales</taxon>
        <taxon>Peronosporaceae</taxon>
        <taxon>Phytophthora</taxon>
    </lineage>
</organism>
<comment type="caution">
    <text evidence="1">The sequence shown here is derived from an EMBL/GenBank/DDBJ whole genome shotgun (WGS) entry which is preliminary data.</text>
</comment>
<reference evidence="1 2" key="1">
    <citation type="submission" date="2018-09" db="EMBL/GenBank/DDBJ databases">
        <title>Genomic investigation of the strawberry pathogen Phytophthora fragariae indicates pathogenicity is determined by transcriptional variation in three key races.</title>
        <authorList>
            <person name="Adams T.M."/>
            <person name="Armitage A.D."/>
            <person name="Sobczyk M.K."/>
            <person name="Bates H.J."/>
            <person name="Dunwell J.M."/>
            <person name="Nellist C.F."/>
            <person name="Harrison R.J."/>
        </authorList>
    </citation>
    <scope>NUCLEOTIDE SEQUENCE [LARGE SCALE GENOMIC DNA]</scope>
    <source>
        <strain evidence="1 2">SCRP324</strain>
    </source>
</reference>
<sequence length="80" mass="8897">MPMKLCIGDLLCSGETVANGSMSVTSDTVEKLTGRKPTHWKDAMLKYRDIFPKPEQEIHVAVLVESSSLAFILKCNSDRQ</sequence>
<name>A0A6A3H7V1_9STRA</name>
<dbReference type="AlphaFoldDB" id="A0A6A3H7V1"/>
<dbReference type="OrthoDB" id="105621at2759"/>
<protein>
    <submittedName>
        <fullName evidence="1">Uncharacterized protein</fullName>
    </submittedName>
</protein>
<accession>A0A6A3H7V1</accession>
<dbReference type="EMBL" id="QXFU01005208">
    <property type="protein sequence ID" value="KAE8965237.1"/>
    <property type="molecule type" value="Genomic_DNA"/>
</dbReference>
<evidence type="ECO:0000313" key="2">
    <source>
        <dbReference type="Proteomes" id="UP000435112"/>
    </source>
</evidence>
<evidence type="ECO:0000313" key="1">
    <source>
        <dbReference type="EMBL" id="KAE8965237.1"/>
    </source>
</evidence>
<dbReference type="Proteomes" id="UP000435112">
    <property type="component" value="Unassembled WGS sequence"/>
</dbReference>
<gene>
    <name evidence="1" type="ORF">PR002_g28735</name>
</gene>
<proteinExistence type="predicted"/>